<feature type="transmembrane region" description="Helical" evidence="2">
    <location>
        <begin position="29"/>
        <end position="49"/>
    </location>
</feature>
<feature type="compositionally biased region" description="Basic and acidic residues" evidence="1">
    <location>
        <begin position="276"/>
        <end position="286"/>
    </location>
</feature>
<comment type="caution">
    <text evidence="3">The sequence shown here is derived from an EMBL/GenBank/DDBJ whole genome shotgun (WGS) entry which is preliminary data.</text>
</comment>
<keyword evidence="2" id="KW-0472">Membrane</keyword>
<reference evidence="3" key="1">
    <citation type="submission" date="2023-04" db="EMBL/GenBank/DDBJ databases">
        <title>Phytophthora fragariaefolia NBRC 109709.</title>
        <authorList>
            <person name="Ichikawa N."/>
            <person name="Sato H."/>
            <person name="Tonouchi N."/>
        </authorList>
    </citation>
    <scope>NUCLEOTIDE SEQUENCE</scope>
    <source>
        <strain evidence="3">NBRC 109709</strain>
    </source>
</reference>
<sequence length="286" mass="32176">MTAYLIDPGLTSQFPFKSPSFEDQSIMQYRLFMVLAAACFFGSCDLVAASVNKDAMVRKTDAVASTKDHLVYGNGGRLLRTGAVGSNGRYEKLEGEDRRNAVLDSLKSLFKTKKAPDLKRTFPSPPVADKLVRSKSLLSKKAKPMAKTLKRSESATFALTLEQIAERGKSAFLKDLERIYKMKKNPDDIVDFFKLDTKLLSKKGTTLKQLEKASNGSGKRWGEYKLWHAYSKFYKRRNRDWVSKWPKRTFPSSPVADKLVRSKSLPSKKAAPMADTLKRSESVVLN</sequence>
<evidence type="ECO:0000313" key="4">
    <source>
        <dbReference type="Proteomes" id="UP001165121"/>
    </source>
</evidence>
<dbReference type="Proteomes" id="UP001165121">
    <property type="component" value="Unassembled WGS sequence"/>
</dbReference>
<gene>
    <name evidence="3" type="ORF">Pfra01_002264100</name>
</gene>
<protein>
    <submittedName>
        <fullName evidence="3">Unnamed protein product</fullName>
    </submittedName>
</protein>
<evidence type="ECO:0000256" key="2">
    <source>
        <dbReference type="SAM" id="Phobius"/>
    </source>
</evidence>
<dbReference type="AlphaFoldDB" id="A0A9W6Y642"/>
<keyword evidence="4" id="KW-1185">Reference proteome</keyword>
<keyword evidence="2" id="KW-1133">Transmembrane helix</keyword>
<proteinExistence type="predicted"/>
<evidence type="ECO:0000313" key="3">
    <source>
        <dbReference type="EMBL" id="GMF54318.1"/>
    </source>
</evidence>
<evidence type="ECO:0000256" key="1">
    <source>
        <dbReference type="SAM" id="MobiDB-lite"/>
    </source>
</evidence>
<accession>A0A9W6Y642</accession>
<name>A0A9W6Y642_9STRA</name>
<dbReference type="EMBL" id="BSXT01003478">
    <property type="protein sequence ID" value="GMF54318.1"/>
    <property type="molecule type" value="Genomic_DNA"/>
</dbReference>
<feature type="region of interest" description="Disordered" evidence="1">
    <location>
        <begin position="261"/>
        <end position="286"/>
    </location>
</feature>
<organism evidence="3 4">
    <name type="scientific">Phytophthora fragariaefolia</name>
    <dbReference type="NCBI Taxonomy" id="1490495"/>
    <lineage>
        <taxon>Eukaryota</taxon>
        <taxon>Sar</taxon>
        <taxon>Stramenopiles</taxon>
        <taxon>Oomycota</taxon>
        <taxon>Peronosporomycetes</taxon>
        <taxon>Peronosporales</taxon>
        <taxon>Peronosporaceae</taxon>
        <taxon>Phytophthora</taxon>
    </lineage>
</organism>
<keyword evidence="2" id="KW-0812">Transmembrane</keyword>